<evidence type="ECO:0000256" key="1">
    <source>
        <dbReference type="ARBA" id="ARBA00000983"/>
    </source>
</evidence>
<dbReference type="OrthoDB" id="312891at2759"/>
<keyword evidence="6 8" id="KW-0460">Magnesium</keyword>
<accession>A0A8J8T904</accession>
<comment type="similarity">
    <text evidence="2 8">Belongs to the FAN1 family.</text>
</comment>
<dbReference type="AlphaFoldDB" id="A0A8J8T904"/>
<dbReference type="GO" id="GO:0005634">
    <property type="term" value="C:nucleus"/>
    <property type="evidence" value="ECO:0007669"/>
    <property type="project" value="UniProtKB-SubCell"/>
</dbReference>
<comment type="cofactor">
    <cofactor evidence="8">
        <name>Mg(2+)</name>
        <dbReference type="ChEBI" id="CHEBI:18420"/>
    </cofactor>
    <cofactor evidence="8">
        <name>Mn(2+)</name>
        <dbReference type="ChEBI" id="CHEBI:29035"/>
    </cofactor>
</comment>
<comment type="catalytic activity">
    <reaction evidence="1 8">
        <text>Hydrolytically removes 5'-nucleotides successively from the 3'-hydroxy termini of 3'-hydroxy-terminated oligonucleotides.</text>
        <dbReference type="EC" id="3.1.4.1"/>
    </reaction>
</comment>
<dbReference type="InterPro" id="IPR033315">
    <property type="entry name" value="Fan1-like"/>
</dbReference>
<keyword evidence="4 8" id="KW-0479">Metal-binding</keyword>
<dbReference type="GO" id="GO:0017108">
    <property type="term" value="F:5'-flap endonuclease activity"/>
    <property type="evidence" value="ECO:0007669"/>
    <property type="project" value="TreeGrafter"/>
</dbReference>
<dbReference type="Pfam" id="PF08774">
    <property type="entry name" value="VRR_NUC"/>
    <property type="match status" value="1"/>
</dbReference>
<dbReference type="EMBL" id="RRYP01001277">
    <property type="protein sequence ID" value="TNV86135.1"/>
    <property type="molecule type" value="Genomic_DNA"/>
</dbReference>
<name>A0A8J8T904_HALGN</name>
<keyword evidence="8" id="KW-0227">DNA damage</keyword>
<keyword evidence="5 8" id="KW-0378">Hydrolase</keyword>
<keyword evidence="8" id="KW-0234">DNA repair</keyword>
<evidence type="ECO:0000259" key="9">
    <source>
        <dbReference type="SMART" id="SM00990"/>
    </source>
</evidence>
<sequence>MKAVYVDHKQQQFFNVENLALTYYGKKLRWNGLHVENNLVKHLYGIMMWDEIYYDRVPHVFQSSFQFGPLDFYEPDFYLHRKDIIDRKLQRLRLMSNQQIKDYFMKEYEKNKGFHNILVNWDNLKLTPFRMAAIAYCMGGKLLAMFFSKLAEDFKNWSYGMPDLVLWREDKKMIKFVEVKSETDNLSEKQKCWLVNITNEGVECDLCWITDKIEGVDVF</sequence>
<gene>
    <name evidence="10" type="ORF">FGO68_gene15788</name>
</gene>
<evidence type="ECO:0000256" key="4">
    <source>
        <dbReference type="ARBA" id="ARBA00022723"/>
    </source>
</evidence>
<keyword evidence="7 8" id="KW-0464">Manganese</keyword>
<dbReference type="SMART" id="SM00990">
    <property type="entry name" value="VRR_NUC"/>
    <property type="match status" value="1"/>
</dbReference>
<keyword evidence="11" id="KW-1185">Reference proteome</keyword>
<reference evidence="10" key="1">
    <citation type="submission" date="2019-06" db="EMBL/GenBank/DDBJ databases">
        <authorList>
            <person name="Zheng W."/>
        </authorList>
    </citation>
    <scope>NUCLEOTIDE SEQUENCE</scope>
    <source>
        <strain evidence="10">QDHG01</strain>
    </source>
</reference>
<proteinExistence type="inferred from homology"/>
<organism evidence="10 11">
    <name type="scientific">Halteria grandinella</name>
    <dbReference type="NCBI Taxonomy" id="5974"/>
    <lineage>
        <taxon>Eukaryota</taxon>
        <taxon>Sar</taxon>
        <taxon>Alveolata</taxon>
        <taxon>Ciliophora</taxon>
        <taxon>Intramacronucleata</taxon>
        <taxon>Spirotrichea</taxon>
        <taxon>Stichotrichia</taxon>
        <taxon>Sporadotrichida</taxon>
        <taxon>Halteriidae</taxon>
        <taxon>Halteria</taxon>
    </lineage>
</organism>
<evidence type="ECO:0000256" key="2">
    <source>
        <dbReference type="ARBA" id="ARBA00005533"/>
    </source>
</evidence>
<dbReference type="EC" id="3.1.4.1" evidence="8"/>
<dbReference type="GO" id="GO:0008409">
    <property type="term" value="F:5'-3' exonuclease activity"/>
    <property type="evidence" value="ECO:0007669"/>
    <property type="project" value="TreeGrafter"/>
</dbReference>
<dbReference type="GO" id="GO:0036297">
    <property type="term" value="P:interstrand cross-link repair"/>
    <property type="evidence" value="ECO:0007669"/>
    <property type="project" value="InterPro"/>
</dbReference>
<dbReference type="InterPro" id="IPR011856">
    <property type="entry name" value="tRNA_endonuc-like_dom_sf"/>
</dbReference>
<dbReference type="GO" id="GO:0046872">
    <property type="term" value="F:metal ion binding"/>
    <property type="evidence" value="ECO:0007669"/>
    <property type="project" value="UniProtKB-KW"/>
</dbReference>
<evidence type="ECO:0000256" key="8">
    <source>
        <dbReference type="RuleBase" id="RU365033"/>
    </source>
</evidence>
<evidence type="ECO:0000313" key="10">
    <source>
        <dbReference type="EMBL" id="TNV86135.1"/>
    </source>
</evidence>
<dbReference type="PANTHER" id="PTHR15749:SF4">
    <property type="entry name" value="FANCONI-ASSOCIATED NUCLEASE 1"/>
    <property type="match status" value="1"/>
</dbReference>
<dbReference type="Gene3D" id="3.40.1350.10">
    <property type="match status" value="1"/>
</dbReference>
<evidence type="ECO:0000256" key="5">
    <source>
        <dbReference type="ARBA" id="ARBA00022801"/>
    </source>
</evidence>
<dbReference type="PANTHER" id="PTHR15749">
    <property type="entry name" value="FANCONI-ASSOCIATED NUCLEASE 1"/>
    <property type="match status" value="1"/>
</dbReference>
<feature type="domain" description="VRR-NUC" evidence="9">
    <location>
        <begin position="95"/>
        <end position="211"/>
    </location>
</feature>
<protein>
    <recommendedName>
        <fullName evidence="8">Fanconi-associated nuclease</fullName>
        <ecNumber evidence="8">3.1.4.1</ecNumber>
    </recommendedName>
</protein>
<dbReference type="GO" id="GO:0004528">
    <property type="term" value="F:phosphodiesterase I activity"/>
    <property type="evidence" value="ECO:0007669"/>
    <property type="project" value="UniProtKB-EC"/>
</dbReference>
<comment type="subcellular location">
    <subcellularLocation>
        <location evidence="8">Nucleus</location>
    </subcellularLocation>
</comment>
<comment type="function">
    <text evidence="8">Nuclease required for the repair of DNA interstrand cross-links (ICL). Acts as a 5'-3' exonuclease that anchors at a cut end of DNA and cleaves DNA successively at every third nucleotide, allowing to excise an ICL from one strand through flanking incisions.</text>
</comment>
<keyword evidence="8" id="KW-0539">Nucleus</keyword>
<dbReference type="Proteomes" id="UP000785679">
    <property type="component" value="Unassembled WGS sequence"/>
</dbReference>
<evidence type="ECO:0000256" key="6">
    <source>
        <dbReference type="ARBA" id="ARBA00022842"/>
    </source>
</evidence>
<evidence type="ECO:0000256" key="3">
    <source>
        <dbReference type="ARBA" id="ARBA00022722"/>
    </source>
</evidence>
<dbReference type="InterPro" id="IPR014883">
    <property type="entry name" value="VRR_NUC"/>
</dbReference>
<keyword evidence="3 8" id="KW-0540">Nuclease</keyword>
<dbReference type="GO" id="GO:0070336">
    <property type="term" value="F:flap-structured DNA binding"/>
    <property type="evidence" value="ECO:0007669"/>
    <property type="project" value="TreeGrafter"/>
</dbReference>
<evidence type="ECO:0000256" key="7">
    <source>
        <dbReference type="ARBA" id="ARBA00023211"/>
    </source>
</evidence>
<evidence type="ECO:0000313" key="11">
    <source>
        <dbReference type="Proteomes" id="UP000785679"/>
    </source>
</evidence>
<comment type="caution">
    <text evidence="10">The sequence shown here is derived from an EMBL/GenBank/DDBJ whole genome shotgun (WGS) entry which is preliminary data.</text>
</comment>